<evidence type="ECO:0000313" key="2">
    <source>
        <dbReference type="EMBL" id="KIF56161.1"/>
    </source>
</evidence>
<feature type="compositionally biased region" description="Basic and acidic residues" evidence="1">
    <location>
        <begin position="61"/>
        <end position="84"/>
    </location>
</feature>
<dbReference type="Proteomes" id="UP000031587">
    <property type="component" value="Unassembled WGS sequence"/>
</dbReference>
<dbReference type="AlphaFoldDB" id="A0AAE2A344"/>
<proteinExistence type="predicted"/>
<accession>A0AAE2A344</accession>
<evidence type="ECO:0000256" key="1">
    <source>
        <dbReference type="SAM" id="MobiDB-lite"/>
    </source>
</evidence>
<evidence type="ECO:0000313" key="3">
    <source>
        <dbReference type="Proteomes" id="UP000031587"/>
    </source>
</evidence>
<protein>
    <submittedName>
        <fullName evidence="2">Uncharacterized protein</fullName>
    </submittedName>
</protein>
<gene>
    <name evidence="2" type="ORF">QS95_25075</name>
</gene>
<dbReference type="EMBL" id="JTGH01000024">
    <property type="protein sequence ID" value="KIF56161.1"/>
    <property type="molecule type" value="Genomic_DNA"/>
</dbReference>
<name>A0AAE2A344_PSEFL</name>
<sequence>MRAMTCHDVHDVKAEGVPKVMHKAPDAISYASATLRRMLVCLGLCSVFLLQGCFEGSNDAPNKDGDKSKASLQIQKDKVPEQSK</sequence>
<reference evidence="2 3" key="1">
    <citation type="submission" date="2014-11" db="EMBL/GenBank/DDBJ databases">
        <title>Draft genome sequence of Pseudomonas fluorescens strains SF4c SF39a.</title>
        <authorList>
            <person name="Underwood G.E."/>
            <person name="Ly L.K."/>
            <person name="Bitzer A.S."/>
            <person name="Godino A."/>
            <person name="Bucci V."/>
            <person name="Fischer S."/>
            <person name="Silby M.W."/>
        </authorList>
    </citation>
    <scope>NUCLEOTIDE SEQUENCE [LARGE SCALE GENOMIC DNA]</scope>
    <source>
        <strain evidence="2 3">SF4c</strain>
    </source>
</reference>
<feature type="region of interest" description="Disordered" evidence="1">
    <location>
        <begin position="58"/>
        <end position="84"/>
    </location>
</feature>
<comment type="caution">
    <text evidence="2">The sequence shown here is derived from an EMBL/GenBank/DDBJ whole genome shotgun (WGS) entry which is preliminary data.</text>
</comment>
<dbReference type="RefSeq" id="WP_039772172.1">
    <property type="nucleotide sequence ID" value="NZ_JTGH01000024.1"/>
</dbReference>
<organism evidence="2 3">
    <name type="scientific">Pseudomonas fluorescens</name>
    <dbReference type="NCBI Taxonomy" id="294"/>
    <lineage>
        <taxon>Bacteria</taxon>
        <taxon>Pseudomonadati</taxon>
        <taxon>Pseudomonadota</taxon>
        <taxon>Gammaproteobacteria</taxon>
        <taxon>Pseudomonadales</taxon>
        <taxon>Pseudomonadaceae</taxon>
        <taxon>Pseudomonas</taxon>
    </lineage>
</organism>